<sequence>MSLKPPGVGHTHRLGIWEELLVYCRKSVPLPKSTMDEDRPNIEDSMNMHLHCKRERVQLITFLKGKAYITKLEDRLQKLHSTARASHDNRKTTLQRLKSSLAEDTTEYMMHAMLMKPNTILATAVINPSGMSGKDIASDETVELLNKVLTDNVNTIGDSTRDIAAAIRLKALRARDARVCKAPLQARMVLGPYQAARQGDDKRGLSDDIYAIGSKKLAGVIKNLNAANAQILAGVAHQIDEAAVDSIDATDDAEARIRAARRLDGRKRRPWDPSLRLIYTAVFRNLENYVALVPTAMMDDETDFAYRTDTLISEAMDSVFPVLWSVCRIWMLRWKVCSKPKEDPSKSAMSLRLMPKLNKRHYESAQEILRLWKAITAIKARDRCASGDDFLLEMDVVKEPLRIEHKSSRRYRSSGLNLKILLGILYPEGRGDCCIWLSFDVDTEQFPLTPLDPHGLLICHGYLIYAWATILPSKPSPRHLPGS</sequence>
<protein>
    <submittedName>
        <fullName evidence="1">Uncharacterized protein</fullName>
    </submittedName>
</protein>
<proteinExistence type="predicted"/>
<evidence type="ECO:0000313" key="2">
    <source>
        <dbReference type="Proteomes" id="UP000073492"/>
    </source>
</evidence>
<reference evidence="1 2" key="1">
    <citation type="submission" date="2015-07" db="EMBL/GenBank/DDBJ databases">
        <title>Comparative genomics of the Sigatoka disease complex on banana suggests a link between parallel evolutionary changes in Pseudocercospora fijiensis and Pseudocercospora eumusae and increased virulence on the banana host.</title>
        <authorList>
            <person name="Chang T.-C."/>
            <person name="Salvucci A."/>
            <person name="Crous P.W."/>
            <person name="Stergiopoulos I."/>
        </authorList>
    </citation>
    <scope>NUCLEOTIDE SEQUENCE [LARGE SCALE GENOMIC DNA]</scope>
    <source>
        <strain evidence="1 2">CBS 116634</strain>
    </source>
</reference>
<comment type="caution">
    <text evidence="1">The sequence shown here is derived from an EMBL/GenBank/DDBJ whole genome shotgun (WGS) entry which is preliminary data.</text>
</comment>
<dbReference type="Proteomes" id="UP000073492">
    <property type="component" value="Unassembled WGS sequence"/>
</dbReference>
<gene>
    <name evidence="1" type="ORF">AC579_2070</name>
</gene>
<dbReference type="OrthoDB" id="10461096at2759"/>
<dbReference type="EMBL" id="LFZO01001052">
    <property type="protein sequence ID" value="KXS93973.1"/>
    <property type="molecule type" value="Genomic_DNA"/>
</dbReference>
<name>A0A139GUW0_9PEZI</name>
<evidence type="ECO:0000313" key="1">
    <source>
        <dbReference type="EMBL" id="KXS93973.1"/>
    </source>
</evidence>
<dbReference type="AlphaFoldDB" id="A0A139GUW0"/>
<keyword evidence="2" id="KW-1185">Reference proteome</keyword>
<accession>A0A139GUW0</accession>
<organism evidence="1 2">
    <name type="scientific">Pseudocercospora musae</name>
    <dbReference type="NCBI Taxonomy" id="113226"/>
    <lineage>
        <taxon>Eukaryota</taxon>
        <taxon>Fungi</taxon>
        <taxon>Dikarya</taxon>
        <taxon>Ascomycota</taxon>
        <taxon>Pezizomycotina</taxon>
        <taxon>Dothideomycetes</taxon>
        <taxon>Dothideomycetidae</taxon>
        <taxon>Mycosphaerellales</taxon>
        <taxon>Mycosphaerellaceae</taxon>
        <taxon>Pseudocercospora</taxon>
    </lineage>
</organism>